<protein>
    <submittedName>
        <fullName evidence="2">AKAP_110 domain-containing protein</fullName>
    </submittedName>
</protein>
<feature type="compositionally biased region" description="Basic residues" evidence="1">
    <location>
        <begin position="1"/>
        <end position="10"/>
    </location>
</feature>
<dbReference type="AlphaFoldDB" id="A0A5K3FAT1"/>
<evidence type="ECO:0000256" key="1">
    <source>
        <dbReference type="SAM" id="MobiDB-lite"/>
    </source>
</evidence>
<feature type="compositionally biased region" description="Polar residues" evidence="1">
    <location>
        <begin position="60"/>
        <end position="69"/>
    </location>
</feature>
<feature type="region of interest" description="Disordered" evidence="1">
    <location>
        <begin position="56"/>
        <end position="93"/>
    </location>
</feature>
<sequence>MSNPRVRKSRSSADGSGHKLNLKTKTSSRDSSKPARSKVPLNKSGKVLQKVLKRNDVSSDRTIPSQKAQVRSIKTESHQKTRSSLSHSTLNKERHPLTTREYFHEIEDDMASVQAQEKLVLKQSHISNCVSETPSNTTSDDVIIDGLSTHMEASTTNSVLQGYNPDMSSPLKTEDVVVSPKALLTHDAGCFSVYSCNANVFLGGSAFRLEKKTSENELANLLTRKVTLVNTNRQVQRGKELLKLIELCMDDVRHLLDLQPLDDYSSYILRFGQSGHCQMQTQTLDDCVSRDVQTGDPRSAPYSSWTQAPPIYDNGYSGHDYHTASAPVLHPEDCTIDIDENLQSVLHKSYLEIAPLRKSSIRENTLTDFSAATLHRLKASMNTVLAVLEEDAEERCDGVFENRLAMKDNSVQISLSLSASTVFDIHERCYQT</sequence>
<evidence type="ECO:0000313" key="2">
    <source>
        <dbReference type="WBParaSite" id="MCU_006869-RA"/>
    </source>
</evidence>
<dbReference type="WBParaSite" id="MCU_006869-RA">
    <property type="protein sequence ID" value="MCU_006869-RA"/>
    <property type="gene ID" value="MCU_006869"/>
</dbReference>
<proteinExistence type="predicted"/>
<organism evidence="2">
    <name type="scientific">Mesocestoides corti</name>
    <name type="common">Flatworm</name>
    <dbReference type="NCBI Taxonomy" id="53468"/>
    <lineage>
        <taxon>Eukaryota</taxon>
        <taxon>Metazoa</taxon>
        <taxon>Spiralia</taxon>
        <taxon>Lophotrochozoa</taxon>
        <taxon>Platyhelminthes</taxon>
        <taxon>Cestoda</taxon>
        <taxon>Eucestoda</taxon>
        <taxon>Cyclophyllidea</taxon>
        <taxon>Mesocestoididae</taxon>
        <taxon>Mesocestoides</taxon>
    </lineage>
</organism>
<feature type="region of interest" description="Disordered" evidence="1">
    <location>
        <begin position="1"/>
        <end position="44"/>
    </location>
</feature>
<name>A0A5K3FAT1_MESCO</name>
<accession>A0A5K3FAT1</accession>
<reference evidence="2" key="1">
    <citation type="submission" date="2019-11" db="UniProtKB">
        <authorList>
            <consortium name="WormBaseParasite"/>
        </authorList>
    </citation>
    <scope>IDENTIFICATION</scope>
</reference>